<name>A0A1S2MBN3_9BACI</name>
<comment type="caution">
    <text evidence="2">Lacks conserved residue(s) required for the propagation of feature annotation.</text>
</comment>
<dbReference type="SUPFAM" id="SSF52172">
    <property type="entry name" value="CheY-like"/>
    <property type="match status" value="1"/>
</dbReference>
<dbReference type="OrthoDB" id="9780153at2"/>
<dbReference type="InterPro" id="IPR050595">
    <property type="entry name" value="Bact_response_regulator"/>
</dbReference>
<dbReference type="PROSITE" id="PS50110">
    <property type="entry name" value="RESPONSE_REGULATORY"/>
    <property type="match status" value="1"/>
</dbReference>
<accession>A0A1S2MBN3</accession>
<protein>
    <recommendedName>
        <fullName evidence="3">Response regulatory domain-containing protein</fullName>
    </recommendedName>
</protein>
<comment type="caution">
    <text evidence="4">The sequence shown here is derived from an EMBL/GenBank/DDBJ whole genome shotgun (WGS) entry which is preliminary data.</text>
</comment>
<reference evidence="4 5" key="1">
    <citation type="submission" date="2016-10" db="EMBL/GenBank/DDBJ databases">
        <title>Draft genome sequences of four alkaliphilic bacteria belonging to the Anaerobacillus genus.</title>
        <authorList>
            <person name="Bassil N.M."/>
            <person name="Lloyd J.R."/>
        </authorList>
    </citation>
    <scope>NUCLEOTIDE SEQUENCE [LARGE SCALE GENOMIC DNA]</scope>
    <source>
        <strain evidence="4 5">DSM 22531</strain>
    </source>
</reference>
<dbReference type="STRING" id="472963.BKP45_05835"/>
<dbReference type="InterPro" id="IPR011006">
    <property type="entry name" value="CheY-like_superfamily"/>
</dbReference>
<evidence type="ECO:0000313" key="5">
    <source>
        <dbReference type="Proteomes" id="UP000180057"/>
    </source>
</evidence>
<evidence type="ECO:0000256" key="1">
    <source>
        <dbReference type="ARBA" id="ARBA00022553"/>
    </source>
</evidence>
<keyword evidence="5" id="KW-1185">Reference proteome</keyword>
<evidence type="ECO:0000256" key="2">
    <source>
        <dbReference type="PROSITE-ProRule" id="PRU00169"/>
    </source>
</evidence>
<dbReference type="GO" id="GO:0000160">
    <property type="term" value="P:phosphorelay signal transduction system"/>
    <property type="evidence" value="ECO:0007669"/>
    <property type="project" value="InterPro"/>
</dbReference>
<dbReference type="SMART" id="SM00448">
    <property type="entry name" value="REC"/>
    <property type="match status" value="1"/>
</dbReference>
<sequence>MKHVKVLIVDDEPITRLDLKEMLEENGYDVVGEGRNSNEAIEKAQALQPDLIIIYVKMPEMNGVKAASIIKRFSDCAILLLT</sequence>
<dbReference type="PANTHER" id="PTHR44591">
    <property type="entry name" value="STRESS RESPONSE REGULATOR PROTEIN 1"/>
    <property type="match status" value="1"/>
</dbReference>
<dbReference type="Proteomes" id="UP000180057">
    <property type="component" value="Unassembled WGS sequence"/>
</dbReference>
<evidence type="ECO:0000259" key="3">
    <source>
        <dbReference type="PROSITE" id="PS50110"/>
    </source>
</evidence>
<evidence type="ECO:0000313" key="4">
    <source>
        <dbReference type="EMBL" id="OIJ22188.1"/>
    </source>
</evidence>
<proteinExistence type="predicted"/>
<feature type="domain" description="Response regulatory" evidence="3">
    <location>
        <begin position="5"/>
        <end position="82"/>
    </location>
</feature>
<dbReference type="RefSeq" id="WP_071388749.1">
    <property type="nucleotide sequence ID" value="NZ_MLQS01000001.1"/>
</dbReference>
<dbReference type="InterPro" id="IPR001789">
    <property type="entry name" value="Sig_transdc_resp-reg_receiver"/>
</dbReference>
<dbReference type="EMBL" id="MLQS01000001">
    <property type="protein sequence ID" value="OIJ22188.1"/>
    <property type="molecule type" value="Genomic_DNA"/>
</dbReference>
<keyword evidence="1" id="KW-0597">Phosphoprotein</keyword>
<organism evidence="4 5">
    <name type="scientific">Anaerobacillus alkalidiazotrophicus</name>
    <dbReference type="NCBI Taxonomy" id="472963"/>
    <lineage>
        <taxon>Bacteria</taxon>
        <taxon>Bacillati</taxon>
        <taxon>Bacillota</taxon>
        <taxon>Bacilli</taxon>
        <taxon>Bacillales</taxon>
        <taxon>Bacillaceae</taxon>
        <taxon>Anaerobacillus</taxon>
    </lineage>
</organism>
<dbReference type="Pfam" id="PF00072">
    <property type="entry name" value="Response_reg"/>
    <property type="match status" value="1"/>
</dbReference>
<dbReference type="PANTHER" id="PTHR44591:SF20">
    <property type="entry name" value="PROTEIN PILH"/>
    <property type="match status" value="1"/>
</dbReference>
<dbReference type="Gene3D" id="3.40.50.2300">
    <property type="match status" value="1"/>
</dbReference>
<gene>
    <name evidence="4" type="ORF">BKP45_05835</name>
</gene>
<dbReference type="AlphaFoldDB" id="A0A1S2MBN3"/>